<dbReference type="EMBL" id="LMVM01000033">
    <property type="protein sequence ID" value="PAV04064.1"/>
    <property type="molecule type" value="Genomic_DNA"/>
</dbReference>
<dbReference type="RefSeq" id="WP_069583759.1">
    <property type="nucleotide sequence ID" value="NZ_LMVM01000033.1"/>
</dbReference>
<comment type="caution">
    <text evidence="1">The sequence shown here is derived from an EMBL/GenBank/DDBJ whole genome shotgun (WGS) entry which is preliminary data.</text>
</comment>
<sequence>MDNDGIVETRIEFKFPEYEDTIDERRVLEQKIKNRLGSLESILFGITFQNDSIEIQEGNRIYKILNQGNNFSISDNSIQMTFKELTISKNIVEIKFLLNNVNKIIEKFHENNQRILTLGKKVL</sequence>
<keyword evidence="2" id="KW-1185">Reference proteome</keyword>
<protein>
    <submittedName>
        <fullName evidence="1">Uncharacterized protein</fullName>
    </submittedName>
</protein>
<dbReference type="OrthoDB" id="373714at2157"/>
<evidence type="ECO:0000313" key="1">
    <source>
        <dbReference type="EMBL" id="PAV04064.1"/>
    </source>
</evidence>
<gene>
    <name evidence="1" type="ORF">ASJ80_03355</name>
</gene>
<reference evidence="1 2" key="1">
    <citation type="journal article" date="2017" name="BMC Genomics">
        <title>Genomic analysis of methanogenic archaea reveals a shift towards energy conservation.</title>
        <authorList>
            <person name="Gilmore S.P."/>
            <person name="Henske J.K."/>
            <person name="Sexton J.A."/>
            <person name="Solomon K.V."/>
            <person name="Seppala S."/>
            <person name="Yoo J.I."/>
            <person name="Huyett L.M."/>
            <person name="Pressman A."/>
            <person name="Cogan J.Z."/>
            <person name="Kivenson V."/>
            <person name="Peng X."/>
            <person name="Tan Y."/>
            <person name="Valentine D.L."/>
            <person name="O'Malley M.A."/>
        </authorList>
    </citation>
    <scope>NUCLEOTIDE SEQUENCE [LARGE SCALE GENOMIC DNA]</scope>
    <source>
        <strain evidence="1 2">M.o.H.</strain>
    </source>
</reference>
<proteinExistence type="predicted"/>
<organism evidence="1 2">
    <name type="scientific">Methanobacterium bryantii</name>
    <dbReference type="NCBI Taxonomy" id="2161"/>
    <lineage>
        <taxon>Archaea</taxon>
        <taxon>Methanobacteriati</taxon>
        <taxon>Methanobacteriota</taxon>
        <taxon>Methanomada group</taxon>
        <taxon>Methanobacteria</taxon>
        <taxon>Methanobacteriales</taxon>
        <taxon>Methanobacteriaceae</taxon>
        <taxon>Methanobacterium</taxon>
    </lineage>
</organism>
<dbReference type="Proteomes" id="UP000217784">
    <property type="component" value="Unassembled WGS sequence"/>
</dbReference>
<evidence type="ECO:0000313" key="2">
    <source>
        <dbReference type="Proteomes" id="UP000217784"/>
    </source>
</evidence>
<dbReference type="AlphaFoldDB" id="A0A2A2H412"/>
<name>A0A2A2H412_METBR</name>
<accession>A0A2A2H412</accession>